<dbReference type="EMBL" id="JACEFO010000707">
    <property type="protein sequence ID" value="KAF8760527.1"/>
    <property type="molecule type" value="Genomic_DNA"/>
</dbReference>
<reference evidence="1" key="1">
    <citation type="submission" date="2020-07" db="EMBL/GenBank/DDBJ databases">
        <title>Genome sequence and genetic diversity analysis of an under-domesticated orphan crop, white fonio (Digitaria exilis).</title>
        <authorList>
            <person name="Bennetzen J.L."/>
            <person name="Chen S."/>
            <person name="Ma X."/>
            <person name="Wang X."/>
            <person name="Yssel A.E.J."/>
            <person name="Chaluvadi S.R."/>
            <person name="Johnson M."/>
            <person name="Gangashetty P."/>
            <person name="Hamidou F."/>
            <person name="Sanogo M.D."/>
            <person name="Zwaenepoel A."/>
            <person name="Wallace J."/>
            <person name="Van De Peer Y."/>
            <person name="Van Deynze A."/>
        </authorList>
    </citation>
    <scope>NUCLEOTIDE SEQUENCE</scope>
    <source>
        <tissue evidence="1">Leaves</tissue>
    </source>
</reference>
<evidence type="ECO:0000313" key="2">
    <source>
        <dbReference type="Proteomes" id="UP000636709"/>
    </source>
</evidence>
<keyword evidence="2" id="KW-1185">Reference proteome</keyword>
<dbReference type="OrthoDB" id="645324at2759"/>
<gene>
    <name evidence="1" type="ORF">HU200_010079</name>
</gene>
<protein>
    <submittedName>
        <fullName evidence="1">Uncharacterized protein</fullName>
    </submittedName>
</protein>
<proteinExistence type="predicted"/>
<evidence type="ECO:0000313" key="1">
    <source>
        <dbReference type="EMBL" id="KAF8760527.1"/>
    </source>
</evidence>
<comment type="caution">
    <text evidence="1">The sequence shown here is derived from an EMBL/GenBank/DDBJ whole genome shotgun (WGS) entry which is preliminary data.</text>
</comment>
<sequence length="78" mass="9682">MLFLTCPFSQWCWRLLHIRCNIGLEITERVIRARRDFNSCFFREIMLVASWEIWRHRNEVVFDGVPPSPRRWKKIFRD</sequence>
<accession>A0A835FJM9</accession>
<organism evidence="1 2">
    <name type="scientific">Digitaria exilis</name>
    <dbReference type="NCBI Taxonomy" id="1010633"/>
    <lineage>
        <taxon>Eukaryota</taxon>
        <taxon>Viridiplantae</taxon>
        <taxon>Streptophyta</taxon>
        <taxon>Embryophyta</taxon>
        <taxon>Tracheophyta</taxon>
        <taxon>Spermatophyta</taxon>
        <taxon>Magnoliopsida</taxon>
        <taxon>Liliopsida</taxon>
        <taxon>Poales</taxon>
        <taxon>Poaceae</taxon>
        <taxon>PACMAD clade</taxon>
        <taxon>Panicoideae</taxon>
        <taxon>Panicodae</taxon>
        <taxon>Paniceae</taxon>
        <taxon>Anthephorinae</taxon>
        <taxon>Digitaria</taxon>
    </lineage>
</organism>
<dbReference type="AlphaFoldDB" id="A0A835FJM9"/>
<name>A0A835FJM9_9POAL</name>
<dbReference type="Proteomes" id="UP000636709">
    <property type="component" value="Unassembled WGS sequence"/>
</dbReference>